<comment type="subcellular location">
    <subcellularLocation>
        <location evidence="1">Secreted</location>
        <location evidence="1">Cell wall</location>
    </subcellularLocation>
</comment>
<evidence type="ECO:0000313" key="8">
    <source>
        <dbReference type="Proteomes" id="UP000799536"/>
    </source>
</evidence>
<evidence type="ECO:0000313" key="7">
    <source>
        <dbReference type="EMBL" id="KAF2201993.1"/>
    </source>
</evidence>
<dbReference type="InterPro" id="IPR051648">
    <property type="entry name" value="CWI-Assembly_Regulator"/>
</dbReference>
<keyword evidence="4 6" id="KW-0732">Signal</keyword>
<dbReference type="Pfam" id="PF12454">
    <property type="entry name" value="Ecm33"/>
    <property type="match status" value="1"/>
</dbReference>
<dbReference type="Gene3D" id="3.80.20.20">
    <property type="entry name" value="Receptor L-domain"/>
    <property type="match status" value="2"/>
</dbReference>
<dbReference type="AlphaFoldDB" id="A0A9P4JM13"/>
<evidence type="ECO:0000256" key="5">
    <source>
        <dbReference type="ARBA" id="ARBA00023180"/>
    </source>
</evidence>
<accession>A0A9P4JM13</accession>
<keyword evidence="8" id="KW-1185">Reference proteome</keyword>
<dbReference type="InterPro" id="IPR036941">
    <property type="entry name" value="Rcpt_L-dom_sf"/>
</dbReference>
<reference evidence="7" key="1">
    <citation type="journal article" date="2020" name="Stud. Mycol.">
        <title>101 Dothideomycetes genomes: a test case for predicting lifestyles and emergence of pathogens.</title>
        <authorList>
            <person name="Haridas S."/>
            <person name="Albert R."/>
            <person name="Binder M."/>
            <person name="Bloem J."/>
            <person name="Labutti K."/>
            <person name="Salamov A."/>
            <person name="Andreopoulos B."/>
            <person name="Baker S."/>
            <person name="Barry K."/>
            <person name="Bills G."/>
            <person name="Bluhm B."/>
            <person name="Cannon C."/>
            <person name="Castanera R."/>
            <person name="Culley D."/>
            <person name="Daum C."/>
            <person name="Ezra D."/>
            <person name="Gonzalez J."/>
            <person name="Henrissat B."/>
            <person name="Kuo A."/>
            <person name="Liang C."/>
            <person name="Lipzen A."/>
            <person name="Lutzoni F."/>
            <person name="Magnuson J."/>
            <person name="Mondo S."/>
            <person name="Nolan M."/>
            <person name="Ohm R."/>
            <person name="Pangilinan J."/>
            <person name="Park H.-J."/>
            <person name="Ramirez L."/>
            <person name="Alfaro M."/>
            <person name="Sun H."/>
            <person name="Tritt A."/>
            <person name="Yoshinaga Y."/>
            <person name="Zwiers L.-H."/>
            <person name="Turgeon B."/>
            <person name="Goodwin S."/>
            <person name="Spatafora J."/>
            <person name="Crous P."/>
            <person name="Grigoriev I."/>
        </authorList>
    </citation>
    <scope>NUCLEOTIDE SEQUENCE</scope>
    <source>
        <strain evidence="7">ATCC 74209</strain>
    </source>
</reference>
<dbReference type="GO" id="GO:0031505">
    <property type="term" value="P:fungal-type cell wall organization"/>
    <property type="evidence" value="ECO:0007669"/>
    <property type="project" value="TreeGrafter"/>
</dbReference>
<gene>
    <name evidence="7" type="ORF">GQ43DRAFT_12829</name>
</gene>
<dbReference type="GO" id="GO:0005886">
    <property type="term" value="C:plasma membrane"/>
    <property type="evidence" value="ECO:0007669"/>
    <property type="project" value="TreeGrafter"/>
</dbReference>
<dbReference type="Proteomes" id="UP000799536">
    <property type="component" value="Unassembled WGS sequence"/>
</dbReference>
<dbReference type="GO" id="GO:0009277">
    <property type="term" value="C:fungal-type cell wall"/>
    <property type="evidence" value="ECO:0007669"/>
    <property type="project" value="TreeGrafter"/>
</dbReference>
<evidence type="ECO:0000256" key="3">
    <source>
        <dbReference type="ARBA" id="ARBA00022525"/>
    </source>
</evidence>
<evidence type="ECO:0000256" key="2">
    <source>
        <dbReference type="ARBA" id="ARBA00022512"/>
    </source>
</evidence>
<dbReference type="PANTHER" id="PTHR31018">
    <property type="entry name" value="SPORULATION-SPECIFIC PROTEIN-RELATED"/>
    <property type="match status" value="1"/>
</dbReference>
<protein>
    <submittedName>
        <fullName evidence="7">GPI-anchored cell wall organization protein Ecm33</fullName>
    </submittedName>
</protein>
<keyword evidence="3" id="KW-0964">Secreted</keyword>
<dbReference type="PANTHER" id="PTHR31018:SF3">
    <property type="entry name" value="RECEPTOR PROTEIN-TYROSINE KINASE"/>
    <property type="match status" value="1"/>
</dbReference>
<dbReference type="GO" id="GO:0009986">
    <property type="term" value="C:cell surface"/>
    <property type="evidence" value="ECO:0007669"/>
    <property type="project" value="TreeGrafter"/>
</dbReference>
<keyword evidence="2" id="KW-0134">Cell wall</keyword>
<evidence type="ECO:0000256" key="1">
    <source>
        <dbReference type="ARBA" id="ARBA00004191"/>
    </source>
</evidence>
<feature type="chain" id="PRO_5040364877" evidence="6">
    <location>
        <begin position="20"/>
        <end position="396"/>
    </location>
</feature>
<proteinExistence type="predicted"/>
<organism evidence="7 8">
    <name type="scientific">Delitschia confertaspora ATCC 74209</name>
    <dbReference type="NCBI Taxonomy" id="1513339"/>
    <lineage>
        <taxon>Eukaryota</taxon>
        <taxon>Fungi</taxon>
        <taxon>Dikarya</taxon>
        <taxon>Ascomycota</taxon>
        <taxon>Pezizomycotina</taxon>
        <taxon>Dothideomycetes</taxon>
        <taxon>Pleosporomycetidae</taxon>
        <taxon>Pleosporales</taxon>
        <taxon>Delitschiaceae</taxon>
        <taxon>Delitschia</taxon>
    </lineage>
</organism>
<feature type="signal peptide" evidence="6">
    <location>
        <begin position="1"/>
        <end position="19"/>
    </location>
</feature>
<dbReference type="EMBL" id="ML993953">
    <property type="protein sequence ID" value="KAF2201993.1"/>
    <property type="molecule type" value="Genomic_DNA"/>
</dbReference>
<name>A0A9P4JM13_9PLEO</name>
<comment type="caution">
    <text evidence="7">The sequence shown here is derived from an EMBL/GenBank/DDBJ whole genome shotgun (WGS) entry which is preliminary data.</text>
</comment>
<sequence length="396" mass="41585">MSLSKFILPALAAASTAYAASCSVSATSTIQNSGDATQLASCTTFSGSIAIATQAAGDINISGLRKIDGDLIMKNNTAVNSLSADSLEVITGQFALDGVQGLTRLSFPKLSTVDSVVWNAFGPNLNALEFNHAITKAKRIDIQNTQLGSLNGINVETLETLYIANNRYIGNISMQLGNVTNGIILEANNPEVEVTFPNLIWAMNMTFRNCSSIQVPSLESLNGSLGLYGNVIDSFIAPNLTKIGGALALVSNTELTNISFPELTEVNADLQVANNTLLKKIDAFPKLKTIGGAFDFNGNFSDVQTPALNDVKGAFNLQSTGDVQKQCDEFYKPLKNKGKIQGYYECKGEVVKPGGQGTTPTVSGSGPKKTGAASALNVQSNAAAMGLMGLAAAFFL</sequence>
<keyword evidence="5" id="KW-0325">Glycoprotein</keyword>
<evidence type="ECO:0000256" key="4">
    <source>
        <dbReference type="ARBA" id="ARBA00022729"/>
    </source>
</evidence>
<dbReference type="SUPFAM" id="SSF52058">
    <property type="entry name" value="L domain-like"/>
    <property type="match status" value="2"/>
</dbReference>
<evidence type="ECO:0000256" key="6">
    <source>
        <dbReference type="SAM" id="SignalP"/>
    </source>
</evidence>
<dbReference type="OrthoDB" id="536881at2759"/>